<evidence type="ECO:0000313" key="1">
    <source>
        <dbReference type="EMBL" id="AZQ63804.1"/>
    </source>
</evidence>
<reference evidence="1 2" key="1">
    <citation type="submission" date="2018-12" db="EMBL/GenBank/DDBJ databases">
        <title>Flammeovirga pectinis sp. nov., isolated from the gut of the Korean scallop, Patinopecten yessoensis.</title>
        <authorList>
            <person name="Bae J.-W."/>
            <person name="Jeong Y.-S."/>
            <person name="Kang W."/>
        </authorList>
    </citation>
    <scope>NUCLEOTIDE SEQUENCE [LARGE SCALE GENOMIC DNA]</scope>
    <source>
        <strain evidence="1 2">L12M1</strain>
    </source>
</reference>
<dbReference type="OrthoDB" id="9805698at2"/>
<gene>
    <name evidence="1" type="ORF">EI427_16695</name>
</gene>
<dbReference type="GO" id="GO:0005524">
    <property type="term" value="F:ATP binding"/>
    <property type="evidence" value="ECO:0007669"/>
    <property type="project" value="UniProtKB-KW"/>
</dbReference>
<evidence type="ECO:0000313" key="2">
    <source>
        <dbReference type="Proteomes" id="UP000267268"/>
    </source>
</evidence>
<dbReference type="Gene3D" id="3.40.50.300">
    <property type="entry name" value="P-loop containing nucleotide triphosphate hydrolases"/>
    <property type="match status" value="1"/>
</dbReference>
<dbReference type="Pfam" id="PF13671">
    <property type="entry name" value="AAA_33"/>
    <property type="match status" value="1"/>
</dbReference>
<proteinExistence type="predicted"/>
<accession>A0A3Q9FT16</accession>
<dbReference type="RefSeq" id="WP_126616868.1">
    <property type="nucleotide sequence ID" value="NZ_CP034562.1"/>
</dbReference>
<dbReference type="AlphaFoldDB" id="A0A3Q9FT16"/>
<dbReference type="InterPro" id="IPR027417">
    <property type="entry name" value="P-loop_NTPase"/>
</dbReference>
<dbReference type="EMBL" id="CP034562">
    <property type="protein sequence ID" value="AZQ63804.1"/>
    <property type="molecule type" value="Genomic_DNA"/>
</dbReference>
<dbReference type="Proteomes" id="UP000267268">
    <property type="component" value="Chromosome 1"/>
</dbReference>
<sequence>MEKKKSILFILSGLPATGKSTLSKLIAQHYNAVYLRIDTIEQGLRDLLHCKIEGEGYRLSYKIATDNLQIGLNVIADSCNPIHLTRKEWEAVAVSNNAIAVNIEVICADKEEHKSRVQTRKSEIENLKLPTWTYIQEREYSPWQDDRLIIDTSKKSIATAFKELITLIDLHLENNF</sequence>
<keyword evidence="1" id="KW-0067">ATP-binding</keyword>
<organism evidence="1 2">
    <name type="scientific">Flammeovirga pectinis</name>
    <dbReference type="NCBI Taxonomy" id="2494373"/>
    <lineage>
        <taxon>Bacteria</taxon>
        <taxon>Pseudomonadati</taxon>
        <taxon>Bacteroidota</taxon>
        <taxon>Cytophagia</taxon>
        <taxon>Cytophagales</taxon>
        <taxon>Flammeovirgaceae</taxon>
        <taxon>Flammeovirga</taxon>
    </lineage>
</organism>
<keyword evidence="2" id="KW-1185">Reference proteome</keyword>
<dbReference type="SUPFAM" id="SSF52540">
    <property type="entry name" value="P-loop containing nucleoside triphosphate hydrolases"/>
    <property type="match status" value="1"/>
</dbReference>
<protein>
    <submittedName>
        <fullName evidence="1">ATP-binding protein</fullName>
    </submittedName>
</protein>
<name>A0A3Q9FT16_9BACT</name>
<keyword evidence="1" id="KW-0547">Nucleotide-binding</keyword>
<dbReference type="PANTHER" id="PTHR37807:SF3">
    <property type="entry name" value="OS07G0160300 PROTEIN"/>
    <property type="match status" value="1"/>
</dbReference>
<dbReference type="PANTHER" id="PTHR37807">
    <property type="entry name" value="OS07G0160300 PROTEIN"/>
    <property type="match status" value="1"/>
</dbReference>
<dbReference type="KEGG" id="fll:EI427_16695"/>